<proteinExistence type="predicted"/>
<evidence type="ECO:0000313" key="1">
    <source>
        <dbReference type="EMBL" id="GGI12492.1"/>
    </source>
</evidence>
<dbReference type="AlphaFoldDB" id="A0A8J3ADU9"/>
<accession>A0A8J3ADU9</accession>
<dbReference type="EMBL" id="BMDH01000001">
    <property type="protein sequence ID" value="GGI12492.1"/>
    <property type="molecule type" value="Genomic_DNA"/>
</dbReference>
<reference evidence="1" key="2">
    <citation type="submission" date="2020-09" db="EMBL/GenBank/DDBJ databases">
        <authorList>
            <person name="Sun Q."/>
            <person name="Sedlacek I."/>
        </authorList>
    </citation>
    <scope>NUCLEOTIDE SEQUENCE</scope>
    <source>
        <strain evidence="1">CCM 8606</strain>
    </source>
</reference>
<name>A0A8J3ADU9_9BIFI</name>
<organism evidence="1 2">
    <name type="scientific">Galliscardovia ingluviei</name>
    <dbReference type="NCBI Taxonomy" id="1769422"/>
    <lineage>
        <taxon>Bacteria</taxon>
        <taxon>Bacillati</taxon>
        <taxon>Actinomycetota</taxon>
        <taxon>Actinomycetes</taxon>
        <taxon>Bifidobacteriales</taxon>
        <taxon>Bifidobacteriaceae</taxon>
        <taxon>Galliscardovia</taxon>
    </lineage>
</organism>
<dbReference type="Proteomes" id="UP000619536">
    <property type="component" value="Unassembled WGS sequence"/>
</dbReference>
<protein>
    <submittedName>
        <fullName evidence="1">Uncharacterized protein</fullName>
    </submittedName>
</protein>
<comment type="caution">
    <text evidence="1">The sequence shown here is derived from an EMBL/GenBank/DDBJ whole genome shotgun (WGS) entry which is preliminary data.</text>
</comment>
<sequence length="99" mass="10772">MKKLLAVTSSIATDAEWQEMAATLPFASTQRYNDIMDCLHPQPHGRAPLSAAQRAAQFMPFAALSGYEALVRRTAQEQLDAVTQADTPVDGIEQGWVPA</sequence>
<gene>
    <name evidence="1" type="ORF">GCM10007377_01230</name>
</gene>
<keyword evidence="2" id="KW-1185">Reference proteome</keyword>
<reference evidence="1" key="1">
    <citation type="journal article" date="2014" name="Int. J. Syst. Evol. Microbiol.">
        <title>Complete genome sequence of Corynebacterium casei LMG S-19264T (=DSM 44701T), isolated from a smear-ripened cheese.</title>
        <authorList>
            <consortium name="US DOE Joint Genome Institute (JGI-PGF)"/>
            <person name="Walter F."/>
            <person name="Albersmeier A."/>
            <person name="Kalinowski J."/>
            <person name="Ruckert C."/>
        </authorList>
    </citation>
    <scope>NUCLEOTIDE SEQUENCE</scope>
    <source>
        <strain evidence="1">CCM 8606</strain>
    </source>
</reference>
<evidence type="ECO:0000313" key="2">
    <source>
        <dbReference type="Proteomes" id="UP000619536"/>
    </source>
</evidence>
<dbReference type="RefSeq" id="WP_229714662.1">
    <property type="nucleotide sequence ID" value="NZ_BMDH01000001.1"/>
</dbReference>